<evidence type="ECO:0000313" key="2">
    <source>
        <dbReference type="Proteomes" id="UP000001176"/>
    </source>
</evidence>
<accession>A9HJL6</accession>
<dbReference type="Proteomes" id="UP000001176">
    <property type="component" value="Chromosome"/>
</dbReference>
<keyword evidence="2" id="KW-1185">Reference proteome</keyword>
<reference evidence="1 2" key="1">
    <citation type="journal article" date="2009" name="BMC Genomics">
        <title>Complete genome sequence of the sugarcane nitrogen-fixing endophyte Gluconacetobacter diazotrophicus Pal5.</title>
        <authorList>
            <person name="Bertalan M."/>
            <person name="Albano R."/>
            <person name="Padua V."/>
            <person name="Rouws L."/>
            <person name="Rojas C."/>
            <person name="Hemerly A."/>
            <person name="Teixeira K."/>
            <person name="Schwab S."/>
            <person name="Araujo J."/>
            <person name="Oliveira A."/>
            <person name="Franca L."/>
            <person name="Magalhaes V."/>
            <person name="Alqueres S."/>
            <person name="Cardoso A."/>
            <person name="Almeida W."/>
            <person name="Loureiro M.M."/>
            <person name="Nogueira E."/>
            <person name="Cidade D."/>
            <person name="Oliveira D."/>
            <person name="Simao T."/>
            <person name="Macedo J."/>
            <person name="Valadao A."/>
            <person name="Dreschsel M."/>
            <person name="Freitas F."/>
            <person name="Vidal M."/>
            <person name="Guedes H."/>
            <person name="Rodrigues E."/>
            <person name="Meneses C."/>
            <person name="Brioso P."/>
            <person name="Pozzer L."/>
            <person name="Figueiredo D."/>
            <person name="Montano H."/>
            <person name="Junior J."/>
            <person name="Filho G."/>
            <person name="Flores V."/>
            <person name="Ferreira B."/>
            <person name="Branco A."/>
            <person name="Gonzalez P."/>
            <person name="Guillobel H."/>
            <person name="Lemos M."/>
            <person name="Seibel L."/>
            <person name="Macedo J."/>
            <person name="Alves-Ferreira M."/>
            <person name="Sachetto-Martins G."/>
            <person name="Coelho A."/>
            <person name="Santos E."/>
            <person name="Amaral G."/>
            <person name="Neves A."/>
            <person name="Pacheco A.B."/>
            <person name="Carvalho D."/>
            <person name="Lery L."/>
            <person name="Bisch P."/>
            <person name="Rossle S.C."/>
            <person name="Urmenyi T."/>
            <person name="Kruger W.V."/>
            <person name="Martins O."/>
            <person name="Baldani J.I."/>
            <person name="Ferreira P.C."/>
        </authorList>
    </citation>
    <scope>NUCLEOTIDE SEQUENCE [LARGE SCALE GENOMIC DNA]</scope>
    <source>
        <strain evidence="2">ATCC 49037 / DSM 5601 / CCUG 37298 / CIP 103539 / LMG 7603 / PAl5</strain>
    </source>
</reference>
<dbReference type="EMBL" id="AM889285">
    <property type="protein sequence ID" value="CAP55923.1"/>
    <property type="molecule type" value="Genomic_DNA"/>
</dbReference>
<dbReference type="AlphaFoldDB" id="A9HJL6"/>
<name>A9HJL6_GLUDA</name>
<gene>
    <name evidence="1" type="ordered locus">GDI1980</name>
</gene>
<dbReference type="KEGG" id="gdi:GDI1980"/>
<proteinExistence type="predicted"/>
<organism evidence="1 2">
    <name type="scientific">Gluconacetobacter diazotrophicus (strain ATCC 49037 / DSM 5601 / CCUG 37298 / CIP 103539 / LMG 7603 / PAl5)</name>
    <dbReference type="NCBI Taxonomy" id="272568"/>
    <lineage>
        <taxon>Bacteria</taxon>
        <taxon>Pseudomonadati</taxon>
        <taxon>Pseudomonadota</taxon>
        <taxon>Alphaproteobacteria</taxon>
        <taxon>Acetobacterales</taxon>
        <taxon>Acetobacteraceae</taxon>
        <taxon>Gluconacetobacter</taxon>
    </lineage>
</organism>
<evidence type="ECO:0000313" key="1">
    <source>
        <dbReference type="EMBL" id="CAP55923.1"/>
    </source>
</evidence>
<sequence length="50" mass="5485">MVGKDGLQNAVIENLPVVLCLPLVVSWDRAPTPMPAKEISNVGWKRTVKI</sequence>
<protein>
    <submittedName>
        <fullName evidence="1">Uncharacterized protein</fullName>
    </submittedName>
</protein>